<dbReference type="EMBL" id="BDGG01000003">
    <property type="protein sequence ID" value="GAU96363.1"/>
    <property type="molecule type" value="Genomic_DNA"/>
</dbReference>
<reference evidence="2 3" key="1">
    <citation type="journal article" date="2016" name="Nat. Commun.">
        <title>Extremotolerant tardigrade genome and improved radiotolerance of human cultured cells by tardigrade-unique protein.</title>
        <authorList>
            <person name="Hashimoto T."/>
            <person name="Horikawa D.D."/>
            <person name="Saito Y."/>
            <person name="Kuwahara H."/>
            <person name="Kozuka-Hata H."/>
            <person name="Shin-I T."/>
            <person name="Minakuchi Y."/>
            <person name="Ohishi K."/>
            <person name="Motoyama A."/>
            <person name="Aizu T."/>
            <person name="Enomoto A."/>
            <person name="Kondo K."/>
            <person name="Tanaka S."/>
            <person name="Hara Y."/>
            <person name="Koshikawa S."/>
            <person name="Sagara H."/>
            <person name="Miura T."/>
            <person name="Yokobori S."/>
            <person name="Miyagawa K."/>
            <person name="Suzuki Y."/>
            <person name="Kubo T."/>
            <person name="Oyama M."/>
            <person name="Kohara Y."/>
            <person name="Fujiyama A."/>
            <person name="Arakawa K."/>
            <person name="Katayama T."/>
            <person name="Toyoda A."/>
            <person name="Kunieda T."/>
        </authorList>
    </citation>
    <scope>NUCLEOTIDE SEQUENCE [LARGE SCALE GENOMIC DNA]</scope>
    <source>
        <strain evidence="2 3">YOKOZUNA-1</strain>
    </source>
</reference>
<feature type="region of interest" description="Disordered" evidence="1">
    <location>
        <begin position="89"/>
        <end position="116"/>
    </location>
</feature>
<accession>A0A1D1VBV6</accession>
<dbReference type="AlphaFoldDB" id="A0A1D1VBV6"/>
<protein>
    <submittedName>
        <fullName evidence="2">Uncharacterized protein</fullName>
    </submittedName>
</protein>
<proteinExistence type="predicted"/>
<name>A0A1D1VBV6_RAMVA</name>
<comment type="caution">
    <text evidence="2">The sequence shown here is derived from an EMBL/GenBank/DDBJ whole genome shotgun (WGS) entry which is preliminary data.</text>
</comment>
<sequence length="261" mass="28300">MDCDLVVASRFETDSRIGKMEYSQQYGRRFVLQLILLMVMMSNFLRPVSTENPPVSPANSLISISILKRLIFLKLRNDSHTNPIPVFFPADPTSKNAENPAENAVEEVTEDSTALPDGSVETSTLISLMKEVVRAAQSNATDATKAQSLFSEALPRLRSFLQANNGSQTDSISQLISQVSPIISFLIGKTNTTSNSTLGSGLSDFSNRTARGWGGGCGGGCGCGGGYMIPIPVNNNQDNTLQTLLPVRPQIYSTEKYLTLR</sequence>
<evidence type="ECO:0000313" key="2">
    <source>
        <dbReference type="EMBL" id="GAU96363.1"/>
    </source>
</evidence>
<keyword evidence="3" id="KW-1185">Reference proteome</keyword>
<organism evidence="2 3">
    <name type="scientific">Ramazzottius varieornatus</name>
    <name type="common">Water bear</name>
    <name type="synonym">Tardigrade</name>
    <dbReference type="NCBI Taxonomy" id="947166"/>
    <lineage>
        <taxon>Eukaryota</taxon>
        <taxon>Metazoa</taxon>
        <taxon>Ecdysozoa</taxon>
        <taxon>Tardigrada</taxon>
        <taxon>Eutardigrada</taxon>
        <taxon>Parachela</taxon>
        <taxon>Hypsibioidea</taxon>
        <taxon>Ramazzottiidae</taxon>
        <taxon>Ramazzottius</taxon>
    </lineage>
</organism>
<evidence type="ECO:0000256" key="1">
    <source>
        <dbReference type="SAM" id="MobiDB-lite"/>
    </source>
</evidence>
<dbReference type="Proteomes" id="UP000186922">
    <property type="component" value="Unassembled WGS sequence"/>
</dbReference>
<gene>
    <name evidence="2" type="primary">RvY_07819</name>
    <name evidence="2" type="synonym">RvY_07819.1</name>
    <name evidence="2" type="ORF">RvY_07819-1</name>
</gene>
<evidence type="ECO:0000313" key="3">
    <source>
        <dbReference type="Proteomes" id="UP000186922"/>
    </source>
</evidence>